<dbReference type="SMART" id="SM00382">
    <property type="entry name" value="AAA"/>
    <property type="match status" value="1"/>
</dbReference>
<feature type="domain" description="AAA+ ATPase" evidence="1">
    <location>
        <begin position="42"/>
        <end position="193"/>
    </location>
</feature>
<dbReference type="PANTHER" id="PTHR35894">
    <property type="entry name" value="GENERAL SECRETION PATHWAY PROTEIN A-RELATED"/>
    <property type="match status" value="1"/>
</dbReference>
<dbReference type="InterPro" id="IPR049945">
    <property type="entry name" value="AAA_22"/>
</dbReference>
<dbReference type="EMBL" id="MDEO01000031">
    <property type="protein sequence ID" value="OCX18969.1"/>
    <property type="molecule type" value="Genomic_DNA"/>
</dbReference>
<dbReference type="InterPro" id="IPR027417">
    <property type="entry name" value="P-loop_NTPase"/>
</dbReference>
<proteinExistence type="predicted"/>
<name>A0A1C2DW15_9HYPH</name>
<gene>
    <name evidence="2" type="ORF">QV13_11470</name>
</gene>
<dbReference type="Gene3D" id="3.40.50.300">
    <property type="entry name" value="P-loop containing nucleotide triphosphate hydrolases"/>
    <property type="match status" value="1"/>
</dbReference>
<organism evidence="2 3">
    <name type="scientific">Mesorhizobium hungaricum</name>
    <dbReference type="NCBI Taxonomy" id="1566387"/>
    <lineage>
        <taxon>Bacteria</taxon>
        <taxon>Pseudomonadati</taxon>
        <taxon>Pseudomonadota</taxon>
        <taxon>Alphaproteobacteria</taxon>
        <taxon>Hyphomicrobiales</taxon>
        <taxon>Phyllobacteriaceae</taxon>
        <taxon>Mesorhizobium</taxon>
    </lineage>
</organism>
<evidence type="ECO:0000313" key="2">
    <source>
        <dbReference type="EMBL" id="OCX18969.1"/>
    </source>
</evidence>
<dbReference type="AlphaFoldDB" id="A0A1C2DW15"/>
<dbReference type="InterPro" id="IPR052026">
    <property type="entry name" value="ExeA_AAA_ATPase_DNA-bind"/>
</dbReference>
<dbReference type="STRING" id="1566387.QV13_11470"/>
<dbReference type="GO" id="GO:0016887">
    <property type="term" value="F:ATP hydrolysis activity"/>
    <property type="evidence" value="ECO:0007669"/>
    <property type="project" value="InterPro"/>
</dbReference>
<sequence length="279" mass="31002">MYSRHFGLNGRPFSLLPDPNFVFWSAVHARAYAMLEYGLATFAPIIMITGEIGAGKTTLVRHLLNTAGTNLRIGLVSNAIAGRGSLLHWALLSLQEPLEGRIPHVQRFSHFEMLLRGEKARGRHTVLIIDEAQNLSVKMLEELRCLSNLNDESDELLQIVLTGQPELNRTIDRPSMLQFAQRVSARFHLTGMPAEAVEQYVAHRLRVAGADRQIFSPAACDLVYSVSRGLPRVINQICDYALVYAFADDRATVDADLIRQVLVDRKTPFPTASAMPAGL</sequence>
<keyword evidence="3" id="KW-1185">Reference proteome</keyword>
<dbReference type="InterPro" id="IPR003593">
    <property type="entry name" value="AAA+_ATPase"/>
</dbReference>
<dbReference type="PANTHER" id="PTHR35894:SF1">
    <property type="entry name" value="PHOSPHORIBULOKINASE _ URIDINE KINASE FAMILY"/>
    <property type="match status" value="1"/>
</dbReference>
<evidence type="ECO:0000259" key="1">
    <source>
        <dbReference type="SMART" id="SM00382"/>
    </source>
</evidence>
<reference evidence="2 3" key="1">
    <citation type="submission" date="2016-08" db="EMBL/GenBank/DDBJ databases">
        <title>Whole genome sequence of Mesorhizobium sp. strain UASWS1009 isolated from industrial sewage.</title>
        <authorList>
            <person name="Crovadore J."/>
            <person name="Calmin G."/>
            <person name="Chablais R."/>
            <person name="Cochard B."/>
            <person name="Lefort F."/>
        </authorList>
    </citation>
    <scope>NUCLEOTIDE SEQUENCE [LARGE SCALE GENOMIC DNA]</scope>
    <source>
        <strain evidence="2 3">UASWS1009</strain>
    </source>
</reference>
<accession>A0A1C2DW15</accession>
<dbReference type="Proteomes" id="UP000094412">
    <property type="component" value="Unassembled WGS sequence"/>
</dbReference>
<evidence type="ECO:0000313" key="3">
    <source>
        <dbReference type="Proteomes" id="UP000094412"/>
    </source>
</evidence>
<protein>
    <recommendedName>
        <fullName evidence="1">AAA+ ATPase domain-containing protein</fullName>
    </recommendedName>
</protein>
<dbReference type="Pfam" id="PF13401">
    <property type="entry name" value="AAA_22"/>
    <property type="match status" value="1"/>
</dbReference>
<comment type="caution">
    <text evidence="2">The sequence shown here is derived from an EMBL/GenBank/DDBJ whole genome shotgun (WGS) entry which is preliminary data.</text>
</comment>
<dbReference type="SUPFAM" id="SSF52540">
    <property type="entry name" value="P-loop containing nucleoside triphosphate hydrolases"/>
    <property type="match status" value="1"/>
</dbReference>